<keyword evidence="2" id="KW-1185">Reference proteome</keyword>
<comment type="caution">
    <text evidence="1">The sequence shown here is derived from an EMBL/GenBank/DDBJ whole genome shotgun (WGS) entry which is preliminary data.</text>
</comment>
<name>A0A9P7RF66_9PEZI</name>
<gene>
    <name evidence="1" type="ORF">JMJ77_008627</name>
</gene>
<protein>
    <submittedName>
        <fullName evidence="1">Uncharacterized protein</fullName>
    </submittedName>
</protein>
<evidence type="ECO:0000313" key="1">
    <source>
        <dbReference type="EMBL" id="KAG7056178.1"/>
    </source>
</evidence>
<feature type="non-terminal residue" evidence="1">
    <location>
        <position position="1"/>
    </location>
</feature>
<dbReference type="EMBL" id="JAESDN010000002">
    <property type="protein sequence ID" value="KAG7056178.1"/>
    <property type="molecule type" value="Genomic_DNA"/>
</dbReference>
<evidence type="ECO:0000313" key="2">
    <source>
        <dbReference type="Proteomes" id="UP000699042"/>
    </source>
</evidence>
<dbReference type="Proteomes" id="UP000699042">
    <property type="component" value="Unassembled WGS sequence"/>
</dbReference>
<dbReference type="AlphaFoldDB" id="A0A9P7RF66"/>
<feature type="non-terminal residue" evidence="1">
    <location>
        <position position="65"/>
    </location>
</feature>
<organism evidence="1 2">
    <name type="scientific">Colletotrichum scovillei</name>
    <dbReference type="NCBI Taxonomy" id="1209932"/>
    <lineage>
        <taxon>Eukaryota</taxon>
        <taxon>Fungi</taxon>
        <taxon>Dikarya</taxon>
        <taxon>Ascomycota</taxon>
        <taxon>Pezizomycotina</taxon>
        <taxon>Sordariomycetes</taxon>
        <taxon>Hypocreomycetidae</taxon>
        <taxon>Glomerellales</taxon>
        <taxon>Glomerellaceae</taxon>
        <taxon>Colletotrichum</taxon>
        <taxon>Colletotrichum acutatum species complex</taxon>
    </lineage>
</organism>
<reference evidence="1" key="1">
    <citation type="submission" date="2021-05" db="EMBL/GenBank/DDBJ databases">
        <title>Comparative genomics of three Colletotrichum scovillei strains and genetic complementation revealed genes involved fungal growth and virulence on chili pepper.</title>
        <authorList>
            <person name="Hsieh D.-K."/>
            <person name="Chuang S.-C."/>
            <person name="Chen C.-Y."/>
            <person name="Chao Y.-T."/>
            <person name="Lu M.-Y.J."/>
            <person name="Lee M.-H."/>
            <person name="Shih M.-C."/>
        </authorList>
    </citation>
    <scope>NUCLEOTIDE SEQUENCE</scope>
    <source>
        <strain evidence="1">Coll-153</strain>
    </source>
</reference>
<accession>A0A9P7RF66</accession>
<proteinExistence type="predicted"/>
<sequence length="65" mass="7272">GVGAYSRYFTWRQGVPFLHRALTSLFRTRKEGTILDLGGDPCLPLHCTNCTNPWPHGPTRSQPCS</sequence>